<protein>
    <submittedName>
        <fullName evidence="8">Membrane fusion protein (Multidrug efflux system)</fullName>
    </submittedName>
</protein>
<name>A0A497YD02_9SPHI</name>
<dbReference type="PANTHER" id="PTHR30158">
    <property type="entry name" value="ACRA/E-RELATED COMPONENT OF DRUG EFFLUX TRANSPORTER"/>
    <property type="match status" value="1"/>
</dbReference>
<keyword evidence="3" id="KW-0175">Coiled coil</keyword>
<dbReference type="NCBIfam" id="TIGR01730">
    <property type="entry name" value="RND_mfp"/>
    <property type="match status" value="1"/>
</dbReference>
<comment type="similarity">
    <text evidence="2">Belongs to the membrane fusion protein (MFP) (TC 8.A.1) family.</text>
</comment>
<dbReference type="InterPro" id="IPR058627">
    <property type="entry name" value="MdtA-like_C"/>
</dbReference>
<organism evidence="8 9">
    <name type="scientific">Pedobacter alluvionis</name>
    <dbReference type="NCBI Taxonomy" id="475253"/>
    <lineage>
        <taxon>Bacteria</taxon>
        <taxon>Pseudomonadati</taxon>
        <taxon>Bacteroidota</taxon>
        <taxon>Sphingobacteriia</taxon>
        <taxon>Sphingobacteriales</taxon>
        <taxon>Sphingobacteriaceae</taxon>
        <taxon>Pedobacter</taxon>
    </lineage>
</organism>
<dbReference type="EMBL" id="RCCK01000010">
    <property type="protein sequence ID" value="RLJ80347.1"/>
    <property type="molecule type" value="Genomic_DNA"/>
</dbReference>
<dbReference type="InterPro" id="IPR058624">
    <property type="entry name" value="MdtA-like_HH"/>
</dbReference>
<evidence type="ECO:0000259" key="6">
    <source>
        <dbReference type="Pfam" id="PF25944"/>
    </source>
</evidence>
<evidence type="ECO:0000259" key="5">
    <source>
        <dbReference type="Pfam" id="PF25917"/>
    </source>
</evidence>
<evidence type="ECO:0000256" key="3">
    <source>
        <dbReference type="SAM" id="Coils"/>
    </source>
</evidence>
<dbReference type="SUPFAM" id="SSF111369">
    <property type="entry name" value="HlyD-like secretion proteins"/>
    <property type="match status" value="1"/>
</dbReference>
<dbReference type="Pfam" id="PF25944">
    <property type="entry name" value="Beta-barrel_RND"/>
    <property type="match status" value="1"/>
</dbReference>
<evidence type="ECO:0000259" key="7">
    <source>
        <dbReference type="Pfam" id="PF25967"/>
    </source>
</evidence>
<comment type="caution">
    <text evidence="8">The sequence shown here is derived from an EMBL/GenBank/DDBJ whole genome shotgun (WGS) entry which is preliminary data.</text>
</comment>
<dbReference type="GO" id="GO:0022857">
    <property type="term" value="F:transmembrane transporter activity"/>
    <property type="evidence" value="ECO:0007669"/>
    <property type="project" value="InterPro"/>
</dbReference>
<feature type="domain" description="Multidrug resistance protein MdtA-like C-terminal permuted SH3" evidence="7">
    <location>
        <begin position="353"/>
        <end position="414"/>
    </location>
</feature>
<dbReference type="InterPro" id="IPR058626">
    <property type="entry name" value="MdtA-like_b-barrel"/>
</dbReference>
<comment type="subcellular location">
    <subcellularLocation>
        <location evidence="1">Cell envelope</location>
    </subcellularLocation>
</comment>
<dbReference type="Pfam" id="PF25876">
    <property type="entry name" value="HH_MFP_RND"/>
    <property type="match status" value="1"/>
</dbReference>
<feature type="domain" description="Multidrug resistance protein MdtA-like alpha-helical hairpin" evidence="4">
    <location>
        <begin position="154"/>
        <end position="223"/>
    </location>
</feature>
<dbReference type="Gene3D" id="2.40.50.100">
    <property type="match status" value="1"/>
</dbReference>
<dbReference type="Pfam" id="PF25917">
    <property type="entry name" value="BSH_RND"/>
    <property type="match status" value="1"/>
</dbReference>
<feature type="domain" description="Multidrug resistance protein MdtA-like barrel-sandwich hybrid" evidence="5">
    <location>
        <begin position="115"/>
        <end position="250"/>
    </location>
</feature>
<reference evidence="8 9" key="1">
    <citation type="submission" date="2018-10" db="EMBL/GenBank/DDBJ databases">
        <title>Genomic Encyclopedia of Archaeal and Bacterial Type Strains, Phase II (KMG-II): from individual species to whole genera.</title>
        <authorList>
            <person name="Goeker M."/>
        </authorList>
    </citation>
    <scope>NUCLEOTIDE SEQUENCE [LARGE SCALE GENOMIC DNA]</scope>
    <source>
        <strain evidence="8 9">DSM 19624</strain>
    </source>
</reference>
<dbReference type="Gene3D" id="1.10.287.470">
    <property type="entry name" value="Helix hairpin bin"/>
    <property type="match status" value="1"/>
</dbReference>
<dbReference type="AlphaFoldDB" id="A0A497YD02"/>
<dbReference type="Gene3D" id="2.40.30.170">
    <property type="match status" value="1"/>
</dbReference>
<evidence type="ECO:0000259" key="4">
    <source>
        <dbReference type="Pfam" id="PF25876"/>
    </source>
</evidence>
<gene>
    <name evidence="8" type="ORF">BCL90_1109</name>
</gene>
<dbReference type="GO" id="GO:0005886">
    <property type="term" value="C:plasma membrane"/>
    <property type="evidence" value="ECO:0007669"/>
    <property type="project" value="TreeGrafter"/>
</dbReference>
<evidence type="ECO:0000256" key="2">
    <source>
        <dbReference type="ARBA" id="ARBA00009477"/>
    </source>
</evidence>
<dbReference type="PANTHER" id="PTHR30158:SF23">
    <property type="entry name" value="MULTIDRUG RESISTANCE PROTEIN MEXA"/>
    <property type="match status" value="1"/>
</dbReference>
<evidence type="ECO:0000313" key="8">
    <source>
        <dbReference type="EMBL" id="RLJ80347.1"/>
    </source>
</evidence>
<dbReference type="GO" id="GO:0030313">
    <property type="term" value="C:cell envelope"/>
    <property type="evidence" value="ECO:0007669"/>
    <property type="project" value="UniProtKB-SubCell"/>
</dbReference>
<dbReference type="Pfam" id="PF25967">
    <property type="entry name" value="RND-MFP_C"/>
    <property type="match status" value="1"/>
</dbReference>
<accession>A0A497YD02</accession>
<sequence>MPSRALHYRLTVKIFFLHSNLTLLDYLYTIIPIKFNHMKSLHRLHPLLNTVKWFNSIKLLLTISLLSIILVSCKSSPDQAAAAPPPPALPVSAINASTETTYIEYPASIQGAVDIDVRPQVSGYLQSVLVNEGAYVTAGQTLFKINENPYREALNNAKASLHAAEAAILNAQLEVDKLTPLVQNKVVSDFQLKTAKTAYKIAQANAEQAKASVASAQINLGYTNVKATVSGYIGRIPKKQGSLVSPTDQVALTQLSDIHEVHVYFSLAENDFNNFNANYPGKTPADRIKHLPAVELLLSDNSAYPIKGKIDMIDGQFDKNTGAITLRASFPNASGVLRSGNTGKIRLGLQHDNAILVPQSSTVEMQDKVFVFTVGDSSKVKKQAITIVGKAGENYLVKDGVKAGDQIVLSGVDKLQEGMVIQPQKAADKVAVAKTKN</sequence>
<dbReference type="InterPro" id="IPR058625">
    <property type="entry name" value="MdtA-like_BSH"/>
</dbReference>
<feature type="domain" description="Multidrug resistance protein MdtA-like beta-barrel" evidence="6">
    <location>
        <begin position="261"/>
        <end position="348"/>
    </location>
</feature>
<evidence type="ECO:0000313" key="9">
    <source>
        <dbReference type="Proteomes" id="UP000273898"/>
    </source>
</evidence>
<dbReference type="Proteomes" id="UP000273898">
    <property type="component" value="Unassembled WGS sequence"/>
</dbReference>
<dbReference type="InterPro" id="IPR006143">
    <property type="entry name" value="RND_pump_MFP"/>
</dbReference>
<evidence type="ECO:0000256" key="1">
    <source>
        <dbReference type="ARBA" id="ARBA00004196"/>
    </source>
</evidence>
<dbReference type="Gene3D" id="2.40.420.20">
    <property type="match status" value="1"/>
</dbReference>
<feature type="coiled-coil region" evidence="3">
    <location>
        <begin position="154"/>
        <end position="219"/>
    </location>
</feature>
<dbReference type="GO" id="GO:0046677">
    <property type="term" value="P:response to antibiotic"/>
    <property type="evidence" value="ECO:0007669"/>
    <property type="project" value="TreeGrafter"/>
</dbReference>
<proteinExistence type="inferred from homology"/>